<comment type="similarity">
    <text evidence="1 2">Belongs to the p23/wos2 family.</text>
</comment>
<protein>
    <recommendedName>
        <fullName evidence="2">Co-chaperone protein p23</fullName>
    </recommendedName>
</protein>
<proteinExistence type="inferred from homology"/>
<evidence type="ECO:0000313" key="5">
    <source>
        <dbReference type="EMBL" id="KAK7391191.1"/>
    </source>
</evidence>
<dbReference type="CDD" id="cd06465">
    <property type="entry name" value="p23_hB-ind1_like"/>
    <property type="match status" value="1"/>
</dbReference>
<dbReference type="GO" id="GO:0051131">
    <property type="term" value="P:chaperone-mediated protein complex assembly"/>
    <property type="evidence" value="ECO:0007669"/>
    <property type="project" value="TreeGrafter"/>
</dbReference>
<reference evidence="5 6" key="1">
    <citation type="submission" date="2024-01" db="EMBL/GenBank/DDBJ databases">
        <title>The genomes of 5 underutilized Papilionoideae crops provide insights into root nodulation and disease resistanc.</title>
        <authorList>
            <person name="Jiang F."/>
        </authorList>
    </citation>
    <scope>NUCLEOTIDE SEQUENCE [LARGE SCALE GENOMIC DNA]</scope>
    <source>
        <strain evidence="5">DUOXIRENSHENG_FW03</strain>
        <tissue evidence="5">Leaves</tissue>
    </source>
</reference>
<dbReference type="EMBL" id="JAYMYS010000005">
    <property type="protein sequence ID" value="KAK7391191.1"/>
    <property type="molecule type" value="Genomic_DNA"/>
</dbReference>
<comment type="function">
    <text evidence="2">Acts as a co-chaperone for HSP90.</text>
</comment>
<evidence type="ECO:0000256" key="3">
    <source>
        <dbReference type="SAM" id="MobiDB-lite"/>
    </source>
</evidence>
<dbReference type="GO" id="GO:0006457">
    <property type="term" value="P:protein folding"/>
    <property type="evidence" value="ECO:0007669"/>
    <property type="project" value="TreeGrafter"/>
</dbReference>
<comment type="subunit">
    <text evidence="2">Interacts with HSP90 in an ATP-dependent manner.</text>
</comment>
<evidence type="ECO:0000256" key="2">
    <source>
        <dbReference type="RuleBase" id="RU369032"/>
    </source>
</evidence>
<dbReference type="Gene3D" id="2.60.40.790">
    <property type="match status" value="1"/>
</dbReference>
<dbReference type="GO" id="GO:0005634">
    <property type="term" value="C:nucleus"/>
    <property type="evidence" value="ECO:0007669"/>
    <property type="project" value="UniProtKB-SubCell"/>
</dbReference>
<feature type="domain" description="CS" evidence="4">
    <location>
        <begin position="2"/>
        <end position="91"/>
    </location>
</feature>
<dbReference type="InterPro" id="IPR045250">
    <property type="entry name" value="p23-like"/>
</dbReference>
<dbReference type="GO" id="GO:0101031">
    <property type="term" value="C:protein folding chaperone complex"/>
    <property type="evidence" value="ECO:0007669"/>
    <property type="project" value="UniProtKB-ARBA"/>
</dbReference>
<dbReference type="PANTHER" id="PTHR22932:SF11">
    <property type="entry name" value="CO-CHAPERONE PROTEIN P23"/>
    <property type="match status" value="1"/>
</dbReference>
<keyword evidence="2" id="KW-0963">Cytoplasm</keyword>
<feature type="region of interest" description="Disordered" evidence="3">
    <location>
        <begin position="140"/>
        <end position="189"/>
    </location>
</feature>
<keyword evidence="6" id="KW-1185">Reference proteome</keyword>
<dbReference type="PANTHER" id="PTHR22932">
    <property type="entry name" value="TELOMERASE-BINDING PROTEIN P23 HSP90 CO-CHAPERONE"/>
    <property type="match status" value="1"/>
</dbReference>
<evidence type="ECO:0000259" key="4">
    <source>
        <dbReference type="PROSITE" id="PS51203"/>
    </source>
</evidence>
<comment type="caution">
    <text evidence="5">The sequence shown here is derived from an EMBL/GenBank/DDBJ whole genome shotgun (WGS) entry which is preliminary data.</text>
</comment>
<name>A0AAN9XGE5_PSOTE</name>
<accession>A0AAN9XGE5</accession>
<keyword evidence="2" id="KW-0539">Nucleus</keyword>
<dbReference type="FunFam" id="2.60.40.790:FF:000013">
    <property type="entry name" value="Very-long-chain (3R)-3-hydroxyacyl-CoA dehydratase"/>
    <property type="match status" value="1"/>
</dbReference>
<dbReference type="InterPro" id="IPR008978">
    <property type="entry name" value="HSP20-like_chaperone"/>
</dbReference>
<evidence type="ECO:0000256" key="1">
    <source>
        <dbReference type="ARBA" id="ARBA00025733"/>
    </source>
</evidence>
<dbReference type="AlphaFoldDB" id="A0AAN9XGE5"/>
<dbReference type="GO" id="GO:0051879">
    <property type="term" value="F:Hsp90 protein binding"/>
    <property type="evidence" value="ECO:0007669"/>
    <property type="project" value="UniProtKB-UniRule"/>
</dbReference>
<evidence type="ECO:0000313" key="6">
    <source>
        <dbReference type="Proteomes" id="UP001386955"/>
    </source>
</evidence>
<dbReference type="GO" id="GO:0009408">
    <property type="term" value="P:response to heat"/>
    <property type="evidence" value="ECO:0007669"/>
    <property type="project" value="UniProtKB-ARBA"/>
</dbReference>
<keyword evidence="2" id="KW-0143">Chaperone</keyword>
<sequence length="189" mass="21307">MSRHPPVKWAQRSDEIYITVELPDAQDVKLILEPEGKFYFSATCGAEKIPYEVNFDLFDKVDVQNSKASVGSRNIFYVVRKTESIWWSRLLKQGRKPPVFLKVDWDKWVDEDEEQEDDKPGTDMDLSNFDFSKLTMGGGKHLDGDVADDHDDDENEIEEGFAQQASTHNELDTKGSAGSNSSVAADAKA</sequence>
<dbReference type="Pfam" id="PF04969">
    <property type="entry name" value="CS"/>
    <property type="match status" value="1"/>
</dbReference>
<dbReference type="SUPFAM" id="SSF49764">
    <property type="entry name" value="HSP20-like chaperones"/>
    <property type="match status" value="1"/>
</dbReference>
<dbReference type="InterPro" id="IPR007052">
    <property type="entry name" value="CS_dom"/>
</dbReference>
<dbReference type="Proteomes" id="UP001386955">
    <property type="component" value="Unassembled WGS sequence"/>
</dbReference>
<dbReference type="GO" id="GO:0051087">
    <property type="term" value="F:protein-folding chaperone binding"/>
    <property type="evidence" value="ECO:0007669"/>
    <property type="project" value="UniProtKB-ARBA"/>
</dbReference>
<dbReference type="GO" id="GO:0005829">
    <property type="term" value="C:cytosol"/>
    <property type="evidence" value="ECO:0007669"/>
    <property type="project" value="TreeGrafter"/>
</dbReference>
<comment type="subcellular location">
    <subcellularLocation>
        <location evidence="2">Cytoplasm</location>
    </subcellularLocation>
    <subcellularLocation>
        <location evidence="2">Nucleus</location>
    </subcellularLocation>
</comment>
<feature type="compositionally biased region" description="Acidic residues" evidence="3">
    <location>
        <begin position="145"/>
        <end position="159"/>
    </location>
</feature>
<organism evidence="5 6">
    <name type="scientific">Psophocarpus tetragonolobus</name>
    <name type="common">Winged bean</name>
    <name type="synonym">Dolichos tetragonolobus</name>
    <dbReference type="NCBI Taxonomy" id="3891"/>
    <lineage>
        <taxon>Eukaryota</taxon>
        <taxon>Viridiplantae</taxon>
        <taxon>Streptophyta</taxon>
        <taxon>Embryophyta</taxon>
        <taxon>Tracheophyta</taxon>
        <taxon>Spermatophyta</taxon>
        <taxon>Magnoliopsida</taxon>
        <taxon>eudicotyledons</taxon>
        <taxon>Gunneridae</taxon>
        <taxon>Pentapetalae</taxon>
        <taxon>rosids</taxon>
        <taxon>fabids</taxon>
        <taxon>Fabales</taxon>
        <taxon>Fabaceae</taxon>
        <taxon>Papilionoideae</taxon>
        <taxon>50 kb inversion clade</taxon>
        <taxon>NPAAA clade</taxon>
        <taxon>indigoferoid/millettioid clade</taxon>
        <taxon>Phaseoleae</taxon>
        <taxon>Psophocarpus</taxon>
    </lineage>
</organism>
<dbReference type="PROSITE" id="PS51203">
    <property type="entry name" value="CS"/>
    <property type="match status" value="1"/>
</dbReference>
<gene>
    <name evidence="5" type="ORF">VNO78_19603</name>
</gene>